<dbReference type="EMBL" id="ML179334">
    <property type="protein sequence ID" value="THU90488.1"/>
    <property type="molecule type" value="Genomic_DNA"/>
</dbReference>
<dbReference type="Proteomes" id="UP000297245">
    <property type="component" value="Unassembled WGS sequence"/>
</dbReference>
<gene>
    <name evidence="1" type="ORF">K435DRAFT_676041</name>
</gene>
<evidence type="ECO:0000313" key="2">
    <source>
        <dbReference type="Proteomes" id="UP000297245"/>
    </source>
</evidence>
<accession>A0A4S8LNX5</accession>
<evidence type="ECO:0000313" key="1">
    <source>
        <dbReference type="EMBL" id="THU90488.1"/>
    </source>
</evidence>
<reference evidence="1 2" key="1">
    <citation type="journal article" date="2019" name="Nat. Ecol. Evol.">
        <title>Megaphylogeny resolves global patterns of mushroom evolution.</title>
        <authorList>
            <person name="Varga T."/>
            <person name="Krizsan K."/>
            <person name="Foldi C."/>
            <person name="Dima B."/>
            <person name="Sanchez-Garcia M."/>
            <person name="Sanchez-Ramirez S."/>
            <person name="Szollosi G.J."/>
            <person name="Szarkandi J.G."/>
            <person name="Papp V."/>
            <person name="Albert L."/>
            <person name="Andreopoulos W."/>
            <person name="Angelini C."/>
            <person name="Antonin V."/>
            <person name="Barry K.W."/>
            <person name="Bougher N.L."/>
            <person name="Buchanan P."/>
            <person name="Buyck B."/>
            <person name="Bense V."/>
            <person name="Catcheside P."/>
            <person name="Chovatia M."/>
            <person name="Cooper J."/>
            <person name="Damon W."/>
            <person name="Desjardin D."/>
            <person name="Finy P."/>
            <person name="Geml J."/>
            <person name="Haridas S."/>
            <person name="Hughes K."/>
            <person name="Justo A."/>
            <person name="Karasinski D."/>
            <person name="Kautmanova I."/>
            <person name="Kiss B."/>
            <person name="Kocsube S."/>
            <person name="Kotiranta H."/>
            <person name="LaButti K.M."/>
            <person name="Lechner B.E."/>
            <person name="Liimatainen K."/>
            <person name="Lipzen A."/>
            <person name="Lukacs Z."/>
            <person name="Mihaltcheva S."/>
            <person name="Morgado L.N."/>
            <person name="Niskanen T."/>
            <person name="Noordeloos M.E."/>
            <person name="Ohm R.A."/>
            <person name="Ortiz-Santana B."/>
            <person name="Ovrebo C."/>
            <person name="Racz N."/>
            <person name="Riley R."/>
            <person name="Savchenko A."/>
            <person name="Shiryaev A."/>
            <person name="Soop K."/>
            <person name="Spirin V."/>
            <person name="Szebenyi C."/>
            <person name="Tomsovsky M."/>
            <person name="Tulloss R.E."/>
            <person name="Uehling J."/>
            <person name="Grigoriev I.V."/>
            <person name="Vagvolgyi C."/>
            <person name="Papp T."/>
            <person name="Martin F.M."/>
            <person name="Miettinen O."/>
            <person name="Hibbett D.S."/>
            <person name="Nagy L.G."/>
        </authorList>
    </citation>
    <scope>NUCLEOTIDE SEQUENCE [LARGE SCALE GENOMIC DNA]</scope>
    <source>
        <strain evidence="1 2">CBS 962.96</strain>
    </source>
</reference>
<feature type="non-terminal residue" evidence="1">
    <location>
        <position position="1"/>
    </location>
</feature>
<dbReference type="OrthoDB" id="297643at2759"/>
<sequence>HVESTYARTMTSPDLRNVQEATEFRCAFGLTDNSLPGLRFKVLMIIILNILENDDHTL</sequence>
<name>A0A4S8LNX5_DENBC</name>
<protein>
    <submittedName>
        <fullName evidence="1">Uncharacterized protein</fullName>
    </submittedName>
</protein>
<dbReference type="AlphaFoldDB" id="A0A4S8LNX5"/>
<keyword evidence="2" id="KW-1185">Reference proteome</keyword>
<proteinExistence type="predicted"/>
<organism evidence="1 2">
    <name type="scientific">Dendrothele bispora (strain CBS 962.96)</name>
    <dbReference type="NCBI Taxonomy" id="1314807"/>
    <lineage>
        <taxon>Eukaryota</taxon>
        <taxon>Fungi</taxon>
        <taxon>Dikarya</taxon>
        <taxon>Basidiomycota</taxon>
        <taxon>Agaricomycotina</taxon>
        <taxon>Agaricomycetes</taxon>
        <taxon>Agaricomycetidae</taxon>
        <taxon>Agaricales</taxon>
        <taxon>Agaricales incertae sedis</taxon>
        <taxon>Dendrothele</taxon>
    </lineage>
</organism>